<feature type="domain" description="GGDEF" evidence="3">
    <location>
        <begin position="443"/>
        <end position="600"/>
    </location>
</feature>
<comment type="caution">
    <text evidence="5">The sequence shown here is derived from an EMBL/GenBank/DDBJ whole genome shotgun (WGS) entry which is preliminary data.</text>
</comment>
<dbReference type="Pfam" id="PF00563">
    <property type="entry name" value="EAL"/>
    <property type="match status" value="1"/>
</dbReference>
<reference evidence="5" key="1">
    <citation type="submission" date="2021-01" db="EMBL/GenBank/DDBJ databases">
        <title>Rhizobium sp. strain KVB221 16S ribosomal RNA gene Genome sequencing and assembly.</title>
        <authorList>
            <person name="Kang M."/>
        </authorList>
    </citation>
    <scope>NUCLEOTIDE SEQUENCE</scope>
    <source>
        <strain evidence="5">KVB221</strain>
    </source>
</reference>
<dbReference type="PANTHER" id="PTHR33121:SF76">
    <property type="entry name" value="SIGNALING PROTEIN"/>
    <property type="match status" value="1"/>
</dbReference>
<organism evidence="5 6">
    <name type="scientific">Rhizobium setariae</name>
    <dbReference type="NCBI Taxonomy" id="2801340"/>
    <lineage>
        <taxon>Bacteria</taxon>
        <taxon>Pseudomonadati</taxon>
        <taxon>Pseudomonadota</taxon>
        <taxon>Alphaproteobacteria</taxon>
        <taxon>Hyphomicrobiales</taxon>
        <taxon>Rhizobiaceae</taxon>
        <taxon>Rhizobium/Agrobacterium group</taxon>
        <taxon>Rhizobium</taxon>
    </lineage>
</organism>
<evidence type="ECO:0000256" key="1">
    <source>
        <dbReference type="PROSITE-ProRule" id="PRU00703"/>
    </source>
</evidence>
<dbReference type="CDD" id="cd01948">
    <property type="entry name" value="EAL"/>
    <property type="match status" value="1"/>
</dbReference>
<dbReference type="SUPFAM" id="SSF141868">
    <property type="entry name" value="EAL domain-like"/>
    <property type="match status" value="1"/>
</dbReference>
<dbReference type="SMART" id="SM00267">
    <property type="entry name" value="GGDEF"/>
    <property type="match status" value="1"/>
</dbReference>
<name>A0A937CMF1_9HYPH</name>
<keyword evidence="6" id="KW-1185">Reference proteome</keyword>
<dbReference type="InterPro" id="IPR050706">
    <property type="entry name" value="Cyclic-di-GMP_PDE-like"/>
</dbReference>
<dbReference type="NCBIfam" id="TIGR00254">
    <property type="entry name" value="GGDEF"/>
    <property type="match status" value="1"/>
</dbReference>
<evidence type="ECO:0000259" key="4">
    <source>
        <dbReference type="PROSITE" id="PS51371"/>
    </source>
</evidence>
<protein>
    <submittedName>
        <fullName evidence="5">GGDEF domain-containing protein</fullName>
    </submittedName>
</protein>
<evidence type="ECO:0000313" key="5">
    <source>
        <dbReference type="EMBL" id="MBL0370854.1"/>
    </source>
</evidence>
<proteinExistence type="predicted"/>
<dbReference type="SUPFAM" id="SSF54631">
    <property type="entry name" value="CBS-domain pair"/>
    <property type="match status" value="1"/>
</dbReference>
<sequence length="613" mass="68478">MTAPLSEKISFPIRYAGEKLLSMAKLALQPAFQPLVEINTGVVFGYESLIRGHDQMGFDGPLELIDRMAEIGQLAALDQMMAVRALSKFSSLADYRSATLFINLDVRLIPEGQALLDLLLRYLRMHAIPPSSICFELSERFDNTAIPEFASLVARMHKSGFKIAIDDFGVGRGEFKLLCDYPVDYLKIDRHFISGLDRSPRKQHLVRNIVGIAHALGIRVIAEGVETEAEFLACREYGVDMVQGWYIARPSVNASELTGYYPHLAESAKHRMSGPSFDELLIRRQIENPPVAYENDPIERVFEMFRQHPESSYFPVLNANNEPRGIIPENQLKEYIYHPFGRDLLKNRDYLRSVSYFVKPAPIVSLDSDTSGLVSAFANMEGCQCVLLTENMRFAGVISATSLIRILNEKQLKTAQDQNPLTGLPGNLAIVNHMRSVAMNAEQARYLCYCDFDNFKPFNDRYGFHSGDKAICLFAALMKKHIFSGQDFIGHVGGDDFFLGLEGYGQSRTEAMLGALLAEFNAEVRQLYTSEDRQAGYMLSQDRDGMERQMPLMRCSIGVLELPEGILVNDLNRISAEIANVKSSAKKSELGLSFSRLNDFGIARATAPGADAA</sequence>
<dbReference type="InterPro" id="IPR043128">
    <property type="entry name" value="Rev_trsase/Diguanyl_cyclase"/>
</dbReference>
<dbReference type="InterPro" id="IPR001633">
    <property type="entry name" value="EAL_dom"/>
</dbReference>
<dbReference type="PANTHER" id="PTHR33121">
    <property type="entry name" value="CYCLIC DI-GMP PHOSPHODIESTERASE PDEF"/>
    <property type="match status" value="1"/>
</dbReference>
<dbReference type="SMART" id="SM00052">
    <property type="entry name" value="EAL"/>
    <property type="match status" value="1"/>
</dbReference>
<dbReference type="InterPro" id="IPR000644">
    <property type="entry name" value="CBS_dom"/>
</dbReference>
<dbReference type="Pfam" id="PF00571">
    <property type="entry name" value="CBS"/>
    <property type="match status" value="1"/>
</dbReference>
<dbReference type="InterPro" id="IPR029787">
    <property type="entry name" value="Nucleotide_cyclase"/>
</dbReference>
<dbReference type="SUPFAM" id="SSF55073">
    <property type="entry name" value="Nucleotide cyclase"/>
    <property type="match status" value="1"/>
</dbReference>
<evidence type="ECO:0000259" key="2">
    <source>
        <dbReference type="PROSITE" id="PS50883"/>
    </source>
</evidence>
<dbReference type="InterPro" id="IPR035919">
    <property type="entry name" value="EAL_sf"/>
</dbReference>
<dbReference type="InterPro" id="IPR046342">
    <property type="entry name" value="CBS_dom_sf"/>
</dbReference>
<evidence type="ECO:0000313" key="6">
    <source>
        <dbReference type="Proteomes" id="UP000633219"/>
    </source>
</evidence>
<gene>
    <name evidence="5" type="ORF">JJB09_02320</name>
</gene>
<dbReference type="RefSeq" id="WP_201652446.1">
    <property type="nucleotide sequence ID" value="NZ_JAEQNC010000001.1"/>
</dbReference>
<dbReference type="Pfam" id="PF00990">
    <property type="entry name" value="GGDEF"/>
    <property type="match status" value="1"/>
</dbReference>
<dbReference type="AlphaFoldDB" id="A0A937CMF1"/>
<dbReference type="PROSITE" id="PS50883">
    <property type="entry name" value="EAL"/>
    <property type="match status" value="1"/>
</dbReference>
<dbReference type="Gene3D" id="3.30.70.270">
    <property type="match status" value="1"/>
</dbReference>
<dbReference type="PROSITE" id="PS50887">
    <property type="entry name" value="GGDEF"/>
    <property type="match status" value="1"/>
</dbReference>
<dbReference type="PROSITE" id="PS51371">
    <property type="entry name" value="CBS"/>
    <property type="match status" value="1"/>
</dbReference>
<dbReference type="Gene3D" id="3.20.20.450">
    <property type="entry name" value="EAL domain"/>
    <property type="match status" value="1"/>
</dbReference>
<dbReference type="InterPro" id="IPR000160">
    <property type="entry name" value="GGDEF_dom"/>
</dbReference>
<feature type="domain" description="CBS" evidence="4">
    <location>
        <begin position="282"/>
        <end position="344"/>
    </location>
</feature>
<dbReference type="Proteomes" id="UP000633219">
    <property type="component" value="Unassembled WGS sequence"/>
</dbReference>
<dbReference type="CDD" id="cd01949">
    <property type="entry name" value="GGDEF"/>
    <property type="match status" value="1"/>
</dbReference>
<dbReference type="GO" id="GO:0071111">
    <property type="term" value="F:cyclic-guanylate-specific phosphodiesterase activity"/>
    <property type="evidence" value="ECO:0007669"/>
    <property type="project" value="InterPro"/>
</dbReference>
<evidence type="ECO:0000259" key="3">
    <source>
        <dbReference type="PROSITE" id="PS50887"/>
    </source>
</evidence>
<dbReference type="EMBL" id="JAEQNC010000001">
    <property type="protein sequence ID" value="MBL0370854.1"/>
    <property type="molecule type" value="Genomic_DNA"/>
</dbReference>
<accession>A0A937CMF1</accession>
<keyword evidence="1" id="KW-0129">CBS domain</keyword>
<feature type="domain" description="EAL" evidence="2">
    <location>
        <begin position="6"/>
        <end position="264"/>
    </location>
</feature>